<keyword evidence="3" id="KW-0067">ATP-binding</keyword>
<keyword evidence="4" id="KW-0238">DNA-binding</keyword>
<dbReference type="Pfam" id="PF00271">
    <property type="entry name" value="Helicase_C"/>
    <property type="match status" value="1"/>
</dbReference>
<keyword evidence="5" id="KW-0413">Isomerase</keyword>
<dbReference type="PANTHER" id="PTHR13710:SF153">
    <property type="entry name" value="RECQ-LIKE DNA HELICASE BLM"/>
    <property type="match status" value="1"/>
</dbReference>
<dbReference type="GO" id="GO:0003677">
    <property type="term" value="F:DNA binding"/>
    <property type="evidence" value="ECO:0007669"/>
    <property type="project" value="UniProtKB-KW"/>
</dbReference>
<dbReference type="GO" id="GO:0005524">
    <property type="term" value="F:ATP binding"/>
    <property type="evidence" value="ECO:0007669"/>
    <property type="project" value="UniProtKB-KW"/>
</dbReference>
<feature type="domain" description="Helicase C-terminal" evidence="11">
    <location>
        <begin position="689"/>
        <end position="838"/>
    </location>
</feature>
<keyword evidence="6" id="KW-0539">Nucleus</keyword>
<protein>
    <recommendedName>
        <fullName evidence="8">DNA 3'-5' helicase</fullName>
        <ecNumber evidence="8">5.6.2.4</ecNumber>
    </recommendedName>
</protein>
<dbReference type="Gene3D" id="3.40.50.300">
    <property type="entry name" value="P-loop containing nucleotide triphosphate hydrolases"/>
    <property type="match status" value="2"/>
</dbReference>
<dbReference type="GO" id="GO:0005694">
    <property type="term" value="C:chromosome"/>
    <property type="evidence" value="ECO:0007669"/>
    <property type="project" value="TreeGrafter"/>
</dbReference>
<dbReference type="GO" id="GO:0000724">
    <property type="term" value="P:double-strand break repair via homologous recombination"/>
    <property type="evidence" value="ECO:0007669"/>
    <property type="project" value="TreeGrafter"/>
</dbReference>
<keyword evidence="2" id="KW-0547">Nucleotide-binding</keyword>
<evidence type="ECO:0000313" key="12">
    <source>
        <dbReference type="EMBL" id="CAD8877408.1"/>
    </source>
</evidence>
<comment type="catalytic activity">
    <reaction evidence="7">
        <text>Couples ATP hydrolysis with the unwinding of duplex DNA by translocating in the 3'-5' direction.</text>
        <dbReference type="EC" id="5.6.2.4"/>
    </reaction>
</comment>
<reference evidence="12" key="1">
    <citation type="submission" date="2021-01" db="EMBL/GenBank/DDBJ databases">
        <authorList>
            <person name="Corre E."/>
            <person name="Pelletier E."/>
            <person name="Niang G."/>
            <person name="Scheremetjew M."/>
            <person name="Finn R."/>
            <person name="Kale V."/>
            <person name="Holt S."/>
            <person name="Cochrane G."/>
            <person name="Meng A."/>
            <person name="Brown T."/>
            <person name="Cohen L."/>
        </authorList>
    </citation>
    <scope>NUCLEOTIDE SEQUENCE</scope>
    <source>
        <strain evidence="12">308</strain>
    </source>
</reference>
<dbReference type="InterPro" id="IPR014001">
    <property type="entry name" value="Helicase_ATP-bd"/>
</dbReference>
<evidence type="ECO:0000256" key="6">
    <source>
        <dbReference type="ARBA" id="ARBA00023242"/>
    </source>
</evidence>
<feature type="domain" description="Helicase ATP-binding" evidence="10">
    <location>
        <begin position="453"/>
        <end position="651"/>
    </location>
</feature>
<name>A0A7S1FME2_9STRA</name>
<evidence type="ECO:0000259" key="10">
    <source>
        <dbReference type="PROSITE" id="PS51192"/>
    </source>
</evidence>
<evidence type="ECO:0000259" key="11">
    <source>
        <dbReference type="PROSITE" id="PS51194"/>
    </source>
</evidence>
<dbReference type="SUPFAM" id="SSF52540">
    <property type="entry name" value="P-loop containing nucleoside triphosphate hydrolases"/>
    <property type="match status" value="1"/>
</dbReference>
<dbReference type="Pfam" id="PF05183">
    <property type="entry name" value="RdRP"/>
    <property type="match status" value="1"/>
</dbReference>
<dbReference type="GO" id="GO:0005634">
    <property type="term" value="C:nucleus"/>
    <property type="evidence" value="ECO:0007669"/>
    <property type="project" value="TreeGrafter"/>
</dbReference>
<dbReference type="GO" id="GO:0009378">
    <property type="term" value="F:four-way junction helicase activity"/>
    <property type="evidence" value="ECO:0007669"/>
    <property type="project" value="TreeGrafter"/>
</dbReference>
<dbReference type="Pfam" id="PF00270">
    <property type="entry name" value="DEAD"/>
    <property type="match status" value="1"/>
</dbReference>
<evidence type="ECO:0000256" key="8">
    <source>
        <dbReference type="ARBA" id="ARBA00034808"/>
    </source>
</evidence>
<dbReference type="GO" id="GO:0043138">
    <property type="term" value="F:3'-5' DNA helicase activity"/>
    <property type="evidence" value="ECO:0007669"/>
    <property type="project" value="UniProtKB-EC"/>
</dbReference>
<dbReference type="EC" id="5.6.2.4" evidence="8"/>
<dbReference type="PROSITE" id="PS51192">
    <property type="entry name" value="HELICASE_ATP_BIND_1"/>
    <property type="match status" value="1"/>
</dbReference>
<dbReference type="PANTHER" id="PTHR13710">
    <property type="entry name" value="DNA HELICASE RECQ FAMILY MEMBER"/>
    <property type="match status" value="1"/>
</dbReference>
<evidence type="ECO:0000256" key="2">
    <source>
        <dbReference type="ARBA" id="ARBA00022741"/>
    </source>
</evidence>
<dbReference type="GO" id="GO:0003968">
    <property type="term" value="F:RNA-directed RNA polymerase activity"/>
    <property type="evidence" value="ECO:0007669"/>
    <property type="project" value="InterPro"/>
</dbReference>
<sequence>MSTSKDRPPFLLVTPLESHRIISPLLHSRYRRQKMFQNEQIPKRRKIGERSRDLSYYEYRGDCHLSEEQKFQWEGEAIGYDQQRGRTYYKAFSFIPANGTSSVRVRCGCFLWSWIGEEWMLGRVVGCYLSNKTFTKKGKDQELQKRGHPYIWLVPLVIPKEISQKDEPWKIGGEFFLPFSRYGMYENNVDILPVWVGDLGKEIHVETPVFVFHKNSDGVAAASNACICQKAYRDSSNTIPDAFKDRQYNLLTEDAENLLRGDFLPKEWSKSLKAVQTVLASKSMNHFNRVDCGSFRKMLAQSSDDSDGDGLFTGDDSDTGEEDDDASDDCEEDEQKSRATKSSKTPAYVNEEPLPFIAASRELYDKEKNVIEKNKKDEQDMSEAVDIITKNSALHRILEQFCRNQKKLQMGLDDCATVEPYDTKVLPKDQQNIENAGKELGITHFREGQVLVCARAHWNYNVAFIAPAGHGKSLCFAIPAILCSAAPRGPGITLVVEPLKSIIDSQVAKFSKHNKVIKALGLRSTYDIQKGNNPKAKTGYEVIADISAKIRDGKSFSSNKPLLLYVTAEMAVNEIFLDYLKDINSYGKLHRIVIDEFDYAAESTEQYRQAYKNLGEIRKACSDVPFMFLSATIKGNLFLEMLDDVLDMDSLSTGENYKQLRLVVTPRLISDSLSFSVVRKRDNDQATDLMVHALRCYEKQHGEKPIAICYCLTKRNCEKMALNLCTLGIKSKVYTSANSKEEHDKTMTQFKKGQVQVVCATKALGRGVDVRNVRFIFHQTIPCSLSDYVQETGRAGRDNKQSFCIMFYRPQDRVLVESVVGISSQRRKTLNMNEKRRAEKNLDEVLDYATCGNIDKCRYARLCKYAVVIKGDSSEENKFTCKSKCDHCQVRLGEQSFFIGRNGLHSNAVPTNRLILHQVDLSTFMKKLLSKLQEEFEKHAKMNTNDITSIILNTPECEQVFKIGGYKHGLCSDLVRLLVYFKAIMFPRGMDSRIITWQKQMFLDLKDQLEENRSTFFLRKWNLIPSKDKTVTNISSSIGSPSVQNCNSTIESSSNNPCGEIDSSCGDFHDASTISSESNSPNLETTLVSESEQDSKSHLSCDSFPNKFDVSSERSFLKTETTPKKSLVEVFGRDENFSANTIKKSQIVSPPGQASKTFRKRAGRAVQNIINMPNSSCFWLAHIPFLPQFEIWRLYNNGKVTLSTLETEIKEYFIESSEKSLYSMCKKIHEVSKTAMIYRRLLECACQKELNVDQGVSPIPIITFSARLHVNEKRKVKVILETPREAPDRRIYRKFGSHRFLDIHVPREMDIFYVQAIVTSKLWIANRCWEFLWAKKAEDPQVFVFFAVEGIGIKQSEHILAESVLDWCIPSAFNPGLTIDKLNKRMKLSFSTTTPAGVLPENSLSLIDDIVNNGEVMTDGCGLISSQALDFIYSKYDAYDKKWNTLLNPDDSYNEHEVEKINTEDTVEVTECPLTSFQGRIGGFKGMWVLDPSLEGFTVLCRKSQLKYNLPMKSFAESVQGSTNATYDDAYDTVDICEFDCKKNEEREASLNVRAIQVLEHRGVSYDYFRERVDRGISEVVSTYSGDNNQKLLLHLKKQDTWKTNPTLWQMCTAQVEKDEFSFASMRCNGLKGDLQQIHKKARYPVPQCYFFRMMPDHTGVLSENEVYITRKTSSEYLIAMRFPTYFGSDLVKRKIVSLQAVRNRCKDVKKMAFFQENQHCILFSTKGSRSPADIMSGGDYDGDTAWVCLNESLVNQVQDCPATEKIQPPEKNEVQMQAIVPGVEGRLKMVEYIRHYIYHKRQLGKLATDLDAVMDKFGVDSSEAKVVARYSFLQVDHPYELQELTTEEKDLISNCSTPHWKKSLWGSEDNNHFYHSTAALGKIYDHIMSNFPISDLEKGQCSKVITQCLRDEENEIAKHSLVHRRTYLLSLKDKMESAILEYNINFSEKIRACEKKTEDTEELDEWQERELDTYHQRLFPNPLNKNDCYLRAAVLYEQSVTLAAQKNKKPYGFAWEVARKYYGEMYNIARDNKRCRNPTSFSTESQEILLSRKRQRIKRRR</sequence>
<gene>
    <name evidence="12" type="ORF">CHYS00102_LOCUS4592</name>
</gene>
<dbReference type="PROSITE" id="PS51194">
    <property type="entry name" value="HELICASE_CTER"/>
    <property type="match status" value="1"/>
</dbReference>
<evidence type="ECO:0000256" key="9">
    <source>
        <dbReference type="SAM" id="MobiDB-lite"/>
    </source>
</evidence>
<dbReference type="SMART" id="SM00490">
    <property type="entry name" value="HELICc"/>
    <property type="match status" value="1"/>
</dbReference>
<dbReference type="InterPro" id="IPR001650">
    <property type="entry name" value="Helicase_C-like"/>
</dbReference>
<evidence type="ECO:0000256" key="1">
    <source>
        <dbReference type="ARBA" id="ARBA00005446"/>
    </source>
</evidence>
<evidence type="ECO:0000256" key="7">
    <source>
        <dbReference type="ARBA" id="ARBA00034617"/>
    </source>
</evidence>
<organism evidence="12">
    <name type="scientific">Corethron hystrix</name>
    <dbReference type="NCBI Taxonomy" id="216773"/>
    <lineage>
        <taxon>Eukaryota</taxon>
        <taxon>Sar</taxon>
        <taxon>Stramenopiles</taxon>
        <taxon>Ochrophyta</taxon>
        <taxon>Bacillariophyta</taxon>
        <taxon>Coscinodiscophyceae</taxon>
        <taxon>Corethrophycidae</taxon>
        <taxon>Corethrales</taxon>
        <taxon>Corethraceae</taxon>
        <taxon>Corethron</taxon>
    </lineage>
</organism>
<evidence type="ECO:0000256" key="4">
    <source>
        <dbReference type="ARBA" id="ARBA00023125"/>
    </source>
</evidence>
<dbReference type="InterPro" id="IPR011545">
    <property type="entry name" value="DEAD/DEAH_box_helicase_dom"/>
</dbReference>
<evidence type="ECO:0000256" key="5">
    <source>
        <dbReference type="ARBA" id="ARBA00023235"/>
    </source>
</evidence>
<feature type="region of interest" description="Disordered" evidence="9">
    <location>
        <begin position="301"/>
        <end position="347"/>
    </location>
</feature>
<evidence type="ECO:0000256" key="3">
    <source>
        <dbReference type="ARBA" id="ARBA00022840"/>
    </source>
</evidence>
<accession>A0A7S1FME2</accession>
<dbReference type="GO" id="GO:0005737">
    <property type="term" value="C:cytoplasm"/>
    <property type="evidence" value="ECO:0007669"/>
    <property type="project" value="TreeGrafter"/>
</dbReference>
<dbReference type="EMBL" id="HBFR01006382">
    <property type="protein sequence ID" value="CAD8877408.1"/>
    <property type="molecule type" value="Transcribed_RNA"/>
</dbReference>
<dbReference type="InterPro" id="IPR057596">
    <property type="entry name" value="RDRP_core"/>
</dbReference>
<proteinExistence type="inferred from homology"/>
<comment type="similarity">
    <text evidence="1">Belongs to the helicase family. RecQ subfamily.</text>
</comment>
<dbReference type="InterPro" id="IPR027417">
    <property type="entry name" value="P-loop_NTPase"/>
</dbReference>
<dbReference type="SMART" id="SM00487">
    <property type="entry name" value="DEXDc"/>
    <property type="match status" value="1"/>
</dbReference>
<feature type="compositionally biased region" description="Acidic residues" evidence="9">
    <location>
        <begin position="315"/>
        <end position="334"/>
    </location>
</feature>